<proteinExistence type="predicted"/>
<organism evidence="1">
    <name type="scientific">Alexandrium andersonii</name>
    <dbReference type="NCBI Taxonomy" id="327968"/>
    <lineage>
        <taxon>Eukaryota</taxon>
        <taxon>Sar</taxon>
        <taxon>Alveolata</taxon>
        <taxon>Dinophyceae</taxon>
        <taxon>Gonyaulacales</taxon>
        <taxon>Pyrocystaceae</taxon>
        <taxon>Alexandrium</taxon>
    </lineage>
</organism>
<sequence length="164" mass="17554">MAADGLLVFVKKSDVAAGTLLGMRCLHVLQVRSATVPRCSGDGARSRQVVARLAGRCEPWLPLLPLLPVGRVHQLQPGLQEENIPVAEILALALGGFGRHQRVPDDFARWRRRRLCGNCCSCCAGKGGEDDGGTRDGQQGSQMSVCEWARSSAHGHGSFRGGAR</sequence>
<protein>
    <submittedName>
        <fullName evidence="1">Uncharacterized protein</fullName>
    </submittedName>
</protein>
<accession>A0A7S2GNU4</accession>
<dbReference type="AlphaFoldDB" id="A0A7S2GNU4"/>
<reference evidence="1" key="1">
    <citation type="submission" date="2021-01" db="EMBL/GenBank/DDBJ databases">
        <authorList>
            <person name="Corre E."/>
            <person name="Pelletier E."/>
            <person name="Niang G."/>
            <person name="Scheremetjew M."/>
            <person name="Finn R."/>
            <person name="Kale V."/>
            <person name="Holt S."/>
            <person name="Cochrane G."/>
            <person name="Meng A."/>
            <person name="Brown T."/>
            <person name="Cohen L."/>
        </authorList>
    </citation>
    <scope>NUCLEOTIDE SEQUENCE</scope>
    <source>
        <strain evidence="1">CCMP2222</strain>
    </source>
</reference>
<dbReference type="EMBL" id="HBGQ01059819">
    <property type="protein sequence ID" value="CAD9463836.1"/>
    <property type="molecule type" value="Transcribed_RNA"/>
</dbReference>
<gene>
    <name evidence="1" type="ORF">AAND1436_LOCUS28855</name>
</gene>
<evidence type="ECO:0000313" key="1">
    <source>
        <dbReference type="EMBL" id="CAD9463836.1"/>
    </source>
</evidence>
<name>A0A7S2GNU4_9DINO</name>